<evidence type="ECO:0000313" key="2">
    <source>
        <dbReference type="Proteomes" id="UP001153069"/>
    </source>
</evidence>
<dbReference type="EMBL" id="CAICTM010000387">
    <property type="protein sequence ID" value="CAB9509386.1"/>
    <property type="molecule type" value="Genomic_DNA"/>
</dbReference>
<protein>
    <submittedName>
        <fullName evidence="1">Uncharacterized protein</fullName>
    </submittedName>
</protein>
<comment type="caution">
    <text evidence="1">The sequence shown here is derived from an EMBL/GenBank/DDBJ whole genome shotgun (WGS) entry which is preliminary data.</text>
</comment>
<sequence>MMEWTFGITDSGPKAWRQREPFWEDEQLTATSKNTYHQVMQKLCETALAKRREGGDSLINSHLWKIEVGSQREWMKPPKPHYLAAMEGMLSESDASDDEDDEEENNYRGITTIMANEEIQRRRLIDEEIGEEHCYLSSNSRLSNRFLQKGLIIKVTYDFGHTTTIYLKVLSVLPKVVNNLLKHFDAEKDAQGQLKDLQKVPAHKWPKDQQIDAFFPNYSKAFLGEYQPLFLRPNGNADGQCRAQRLIGSASLGLSAKIRSEKDVIFANMEDATCSNDLMFAPMHFRDMNEFMVVAEQSWTPRDPDNDPDNLKRYRYNGVSRYLLPKTSDADEAEEALKPPEDDDNEWAAHASKRLLYRLSNGEKQEDKTSKFDFVEAFPKTAAQFASGKFRWIQYKKGILRVLVGRGTGEFFRDYISGQVLRKWTQDFASFHELLCAVEASWIYCKQPLTSSIELAYFDADLGPSNPGPKEPPSYGKTKDTVPICRRRDRKQLVTAMAVVEEAGGMAVLYAGTHDGTLTKWSLENNTIIWIKSIYQQDAEDDDDGTDVTYGIKSTFGVAGIAVRWDERRSRHRIYTWTHAHEGYPSEDYADREPSRVKCWRGDDASFIQEYVCDVGDDDEGNAANPSIATVVFCRLWIKNQWRHSMVVGLHCICDRVLEYDEDCSDFDLEAASEIGEGNILPFYEFRNNHAMESWRGHFGIIRAMAVVPDKYLLSYSMRPGHGLPDAMILWDLQDPGVPLRRHDFWNPRRSLFKQNQTRLHEVCGISVSGTDVLLCCEYGDRLSVFTVEDEDGDPCIELHGYANIGNRHSESDFHGRMAMSGKHAVIANEGSVEAWLFQIEGNSKHEKLDKREGNRRNFQFSGCEEDVDEEGTNHTFSGRHLAIGKVSFLKFGGEAPKRKKQKLFGMNSHNMSDFLSTASEHLGSGGPIALAIHGKWLVAGFINGTIARSPLLPIPFAKEEEGSMHANELACCSSLPSDEWHHPVLACEED</sequence>
<keyword evidence="2" id="KW-1185">Reference proteome</keyword>
<dbReference type="OrthoDB" id="44666at2759"/>
<reference evidence="1" key="1">
    <citation type="submission" date="2020-06" db="EMBL/GenBank/DDBJ databases">
        <authorList>
            <consortium name="Plant Systems Biology data submission"/>
        </authorList>
    </citation>
    <scope>NUCLEOTIDE SEQUENCE</scope>
    <source>
        <strain evidence="1">D6</strain>
    </source>
</reference>
<gene>
    <name evidence="1" type="ORF">SEMRO_388_G132240.1</name>
</gene>
<proteinExistence type="predicted"/>
<evidence type="ECO:0000313" key="1">
    <source>
        <dbReference type="EMBL" id="CAB9509386.1"/>
    </source>
</evidence>
<dbReference type="Proteomes" id="UP001153069">
    <property type="component" value="Unassembled WGS sequence"/>
</dbReference>
<organism evidence="1 2">
    <name type="scientific">Seminavis robusta</name>
    <dbReference type="NCBI Taxonomy" id="568900"/>
    <lineage>
        <taxon>Eukaryota</taxon>
        <taxon>Sar</taxon>
        <taxon>Stramenopiles</taxon>
        <taxon>Ochrophyta</taxon>
        <taxon>Bacillariophyta</taxon>
        <taxon>Bacillariophyceae</taxon>
        <taxon>Bacillariophycidae</taxon>
        <taxon>Naviculales</taxon>
        <taxon>Naviculaceae</taxon>
        <taxon>Seminavis</taxon>
    </lineage>
</organism>
<accession>A0A9N8DYX3</accession>
<dbReference type="SUPFAM" id="SSF101898">
    <property type="entry name" value="NHL repeat"/>
    <property type="match status" value="1"/>
</dbReference>
<dbReference type="AlphaFoldDB" id="A0A9N8DYX3"/>
<name>A0A9N8DYX3_9STRA</name>